<feature type="compositionally biased region" description="Polar residues" evidence="1">
    <location>
        <begin position="17"/>
        <end position="26"/>
    </location>
</feature>
<dbReference type="EMBL" id="VDEP01000488">
    <property type="protein sequence ID" value="KAA1070020.1"/>
    <property type="molecule type" value="Genomic_DNA"/>
</dbReference>
<comment type="caution">
    <text evidence="2">The sequence shown here is derived from an EMBL/GenBank/DDBJ whole genome shotgun (WGS) entry which is preliminary data.</text>
</comment>
<feature type="region of interest" description="Disordered" evidence="1">
    <location>
        <begin position="1"/>
        <end position="30"/>
    </location>
</feature>
<organism evidence="2 3">
    <name type="scientific">Puccinia graminis f. sp. tritici</name>
    <dbReference type="NCBI Taxonomy" id="56615"/>
    <lineage>
        <taxon>Eukaryota</taxon>
        <taxon>Fungi</taxon>
        <taxon>Dikarya</taxon>
        <taxon>Basidiomycota</taxon>
        <taxon>Pucciniomycotina</taxon>
        <taxon>Pucciniomycetes</taxon>
        <taxon>Pucciniales</taxon>
        <taxon>Pucciniaceae</taxon>
        <taxon>Puccinia</taxon>
    </lineage>
</organism>
<dbReference type="Proteomes" id="UP000325313">
    <property type="component" value="Unassembled WGS sequence"/>
</dbReference>
<proteinExistence type="predicted"/>
<protein>
    <submittedName>
        <fullName evidence="2">Uncharacterized protein</fullName>
    </submittedName>
</protein>
<name>A0A5B0M233_PUCGR</name>
<evidence type="ECO:0000313" key="2">
    <source>
        <dbReference type="EMBL" id="KAA1070020.1"/>
    </source>
</evidence>
<reference evidence="2 3" key="1">
    <citation type="submission" date="2019-05" db="EMBL/GenBank/DDBJ databases">
        <title>Emergence of the Ug99 lineage of the wheat stem rust pathogen through somatic hybridization.</title>
        <authorList>
            <person name="Li F."/>
            <person name="Upadhyaya N.M."/>
            <person name="Sperschneider J."/>
            <person name="Matny O."/>
            <person name="Nguyen-Phuc H."/>
            <person name="Mago R."/>
            <person name="Raley C."/>
            <person name="Miller M.E."/>
            <person name="Silverstein K.A.T."/>
            <person name="Henningsen E."/>
            <person name="Hirsch C.D."/>
            <person name="Visser B."/>
            <person name="Pretorius Z.A."/>
            <person name="Steffenson B.J."/>
            <person name="Schwessinger B."/>
            <person name="Dodds P.N."/>
            <person name="Figueroa M."/>
        </authorList>
    </citation>
    <scope>NUCLEOTIDE SEQUENCE [LARGE SCALE GENOMIC DNA]</scope>
    <source>
        <strain evidence="2 3">Ug99</strain>
    </source>
</reference>
<gene>
    <name evidence="2" type="ORF">PGTUg99_005710</name>
</gene>
<sequence>MGDRLWYTTGAPRRQTVEGSDGQTDLSGPAKPSYLPTQVSVGRAQDAEEQNLGRSCHERLPVLGNLSKAPTSKAIPAQPHSLVSRSPLLFPLQHFLRLTASRKRPARCHGAFHDQQGQVARREILSDERAGRTPWTFTPTKMSPRRCLILAEQRVEKILIRREIMLTMVVIVYIPDSPNCRMHPY</sequence>
<evidence type="ECO:0000256" key="1">
    <source>
        <dbReference type="SAM" id="MobiDB-lite"/>
    </source>
</evidence>
<evidence type="ECO:0000313" key="3">
    <source>
        <dbReference type="Proteomes" id="UP000325313"/>
    </source>
</evidence>
<accession>A0A5B0M233</accession>
<dbReference type="AlphaFoldDB" id="A0A5B0M233"/>